<dbReference type="PANTHER" id="PTHR42856">
    <property type="entry name" value="ACYL-COENZYME A THIOESTERASE PAAI"/>
    <property type="match status" value="1"/>
</dbReference>
<reference evidence="4 5" key="1">
    <citation type="submission" date="2019-03" db="EMBL/GenBank/DDBJ databases">
        <title>Genomic Encyclopedia of Type Strains, Phase IV (KMG-IV): sequencing the most valuable type-strain genomes for metagenomic binning, comparative biology and taxonomic classification.</title>
        <authorList>
            <person name="Goeker M."/>
        </authorList>
    </citation>
    <scope>NUCLEOTIDE SEQUENCE [LARGE SCALE GENOMIC DNA]</scope>
    <source>
        <strain evidence="4 5">DSM 4868</strain>
    </source>
</reference>
<dbReference type="FunFam" id="3.10.129.10:FF:000022">
    <property type="entry name" value="Phenylacetic acid degradation protein"/>
    <property type="match status" value="1"/>
</dbReference>
<comment type="similarity">
    <text evidence="1">Belongs to the thioesterase PaaI family.</text>
</comment>
<dbReference type="AlphaFoldDB" id="A0A4R2KND9"/>
<dbReference type="EMBL" id="SLWW01000004">
    <property type="protein sequence ID" value="TCO72326.1"/>
    <property type="molecule type" value="Genomic_DNA"/>
</dbReference>
<dbReference type="Proteomes" id="UP000295142">
    <property type="component" value="Unassembled WGS sequence"/>
</dbReference>
<proteinExistence type="inferred from homology"/>
<dbReference type="SUPFAM" id="SSF54637">
    <property type="entry name" value="Thioesterase/thiol ester dehydrase-isomerase"/>
    <property type="match status" value="1"/>
</dbReference>
<dbReference type="OrthoDB" id="32575at2"/>
<dbReference type="GO" id="GO:0016289">
    <property type="term" value="F:acyl-CoA hydrolase activity"/>
    <property type="evidence" value="ECO:0007669"/>
    <property type="project" value="UniProtKB-ARBA"/>
</dbReference>
<comment type="caution">
    <text evidence="4">The sequence shown here is derived from an EMBL/GenBank/DDBJ whole genome shotgun (WGS) entry which is preliminary data.</text>
</comment>
<evidence type="ECO:0000256" key="1">
    <source>
        <dbReference type="ARBA" id="ARBA00008324"/>
    </source>
</evidence>
<evidence type="ECO:0000313" key="4">
    <source>
        <dbReference type="EMBL" id="TCO72326.1"/>
    </source>
</evidence>
<protein>
    <submittedName>
        <fullName evidence="4">Acyl-CoA thioesterase</fullName>
    </submittedName>
</protein>
<dbReference type="RefSeq" id="WP_132542797.1">
    <property type="nucleotide sequence ID" value="NZ_SLWW01000004.1"/>
</dbReference>
<feature type="domain" description="Thioesterase" evidence="3">
    <location>
        <begin position="52"/>
        <end position="124"/>
    </location>
</feature>
<dbReference type="InterPro" id="IPR006683">
    <property type="entry name" value="Thioestr_dom"/>
</dbReference>
<accession>A0A4R2KND9</accession>
<evidence type="ECO:0000313" key="5">
    <source>
        <dbReference type="Proteomes" id="UP000295142"/>
    </source>
</evidence>
<dbReference type="InterPro" id="IPR029069">
    <property type="entry name" value="HotDog_dom_sf"/>
</dbReference>
<dbReference type="NCBIfam" id="TIGR02286">
    <property type="entry name" value="PaaD"/>
    <property type="match status" value="1"/>
</dbReference>
<dbReference type="PANTHER" id="PTHR42856:SF1">
    <property type="entry name" value="ACYL-COENZYME A THIOESTERASE PAAI"/>
    <property type="match status" value="1"/>
</dbReference>
<name>A0A4R2KND9_9RHOB</name>
<dbReference type="Gene3D" id="3.10.129.10">
    <property type="entry name" value="Hotdog Thioesterase"/>
    <property type="match status" value="1"/>
</dbReference>
<organism evidence="4 5">
    <name type="scientific">Rhodovulum euryhalinum</name>
    <dbReference type="NCBI Taxonomy" id="35805"/>
    <lineage>
        <taxon>Bacteria</taxon>
        <taxon>Pseudomonadati</taxon>
        <taxon>Pseudomonadota</taxon>
        <taxon>Alphaproteobacteria</taxon>
        <taxon>Rhodobacterales</taxon>
        <taxon>Paracoccaceae</taxon>
        <taxon>Rhodovulum</taxon>
    </lineage>
</organism>
<evidence type="ECO:0000256" key="2">
    <source>
        <dbReference type="ARBA" id="ARBA00022801"/>
    </source>
</evidence>
<gene>
    <name evidence="4" type="ORF">EV655_10412</name>
</gene>
<dbReference type="CDD" id="cd03443">
    <property type="entry name" value="PaaI_thioesterase"/>
    <property type="match status" value="1"/>
</dbReference>
<sequence length="141" mass="15109">MTPRDRAERCAAAMTAAADAVRWLGIDLVEVDEGRAVMRMQVAPHHANGHRICHGGITFALADTAFAYACNSRNVSTVAQHNLISFVAPAQVGDILTATAAEVSLTGKSGIYDVRVTDQNGKLIAEMRGMSRAVSGRWIEE</sequence>
<dbReference type="NCBIfam" id="TIGR00369">
    <property type="entry name" value="unchar_dom_1"/>
    <property type="match status" value="1"/>
</dbReference>
<dbReference type="InterPro" id="IPR003736">
    <property type="entry name" value="PAAI_dom"/>
</dbReference>
<dbReference type="InterPro" id="IPR052723">
    <property type="entry name" value="Acyl-CoA_thioesterase_PaaI"/>
</dbReference>
<dbReference type="Pfam" id="PF03061">
    <property type="entry name" value="4HBT"/>
    <property type="match status" value="1"/>
</dbReference>
<keyword evidence="2" id="KW-0378">Hydrolase</keyword>
<dbReference type="InterPro" id="IPR011973">
    <property type="entry name" value="PaaD"/>
</dbReference>
<evidence type="ECO:0000259" key="3">
    <source>
        <dbReference type="Pfam" id="PF03061"/>
    </source>
</evidence>
<keyword evidence="5" id="KW-1185">Reference proteome</keyword>